<keyword evidence="1" id="KW-0812">Transmembrane</keyword>
<feature type="transmembrane region" description="Helical" evidence="1">
    <location>
        <begin position="91"/>
        <end position="111"/>
    </location>
</feature>
<dbReference type="KEGG" id="cvr:CHLNCDRAFT_143863"/>
<feature type="transmembrane region" description="Helical" evidence="1">
    <location>
        <begin position="59"/>
        <end position="79"/>
    </location>
</feature>
<accession>E1ZAL8</accession>
<evidence type="ECO:0000313" key="2">
    <source>
        <dbReference type="EMBL" id="EFN57086.1"/>
    </source>
</evidence>
<reference evidence="2 3" key="1">
    <citation type="journal article" date="2010" name="Plant Cell">
        <title>The Chlorella variabilis NC64A genome reveals adaptation to photosymbiosis, coevolution with viruses, and cryptic sex.</title>
        <authorList>
            <person name="Blanc G."/>
            <person name="Duncan G."/>
            <person name="Agarkova I."/>
            <person name="Borodovsky M."/>
            <person name="Gurnon J."/>
            <person name="Kuo A."/>
            <person name="Lindquist E."/>
            <person name="Lucas S."/>
            <person name="Pangilinan J."/>
            <person name="Polle J."/>
            <person name="Salamov A."/>
            <person name="Terry A."/>
            <person name="Yamada T."/>
            <person name="Dunigan D.D."/>
            <person name="Grigoriev I.V."/>
            <person name="Claverie J.M."/>
            <person name="Van Etten J.L."/>
        </authorList>
    </citation>
    <scope>NUCLEOTIDE SEQUENCE [LARGE SCALE GENOMIC DNA]</scope>
    <source>
        <strain evidence="2 3">NC64A</strain>
    </source>
</reference>
<dbReference type="InParanoid" id="E1ZAL8"/>
<dbReference type="EMBL" id="GL433840">
    <property type="protein sequence ID" value="EFN57086.1"/>
    <property type="molecule type" value="Genomic_DNA"/>
</dbReference>
<gene>
    <name evidence="2" type="ORF">CHLNCDRAFT_143863</name>
</gene>
<dbReference type="GeneID" id="17356753"/>
<dbReference type="OrthoDB" id="6132759at2759"/>
<keyword evidence="3" id="KW-1185">Reference proteome</keyword>
<keyword evidence="1" id="KW-1133">Transmembrane helix</keyword>
<dbReference type="PANTHER" id="PTHR48086">
    <property type="entry name" value="SODIUM/PROLINE SYMPORTER-RELATED"/>
    <property type="match status" value="1"/>
</dbReference>
<dbReference type="PANTHER" id="PTHR48086:SF10">
    <property type="entry name" value="AGR155CP"/>
    <property type="match status" value="1"/>
</dbReference>
<dbReference type="RefSeq" id="XP_005849188.1">
    <property type="nucleotide sequence ID" value="XM_005849126.1"/>
</dbReference>
<dbReference type="AlphaFoldDB" id="E1ZAL8"/>
<evidence type="ECO:0000313" key="3">
    <source>
        <dbReference type="Proteomes" id="UP000008141"/>
    </source>
</evidence>
<dbReference type="InterPro" id="IPR050277">
    <property type="entry name" value="Sodium:Solute_Symporter"/>
</dbReference>
<dbReference type="Proteomes" id="UP000008141">
    <property type="component" value="Unassembled WGS sequence"/>
</dbReference>
<sequence>MDLAGYQALVWSLSGVLLAFFAGFAIIYTYIRHKRQQDKIHFDQEEFITARRQVSTVRIGWSFFAGALGAWVISSPPAYTGSGYNYGAGGIGLAFYSLSSGLPVIMIAFAGEVIRRKVPHVLSLTDFMGWRYGYVAKTYVVLLCIFNMSIDGSSDAGKELGGEGQFGAKRTSDDELAAAGQAKVVIEEVTEV</sequence>
<dbReference type="GO" id="GO:0005886">
    <property type="term" value="C:plasma membrane"/>
    <property type="evidence" value="ECO:0007669"/>
    <property type="project" value="TreeGrafter"/>
</dbReference>
<keyword evidence="1" id="KW-0472">Membrane</keyword>
<dbReference type="GO" id="GO:0015606">
    <property type="term" value="F:spermidine transmembrane transporter activity"/>
    <property type="evidence" value="ECO:0007669"/>
    <property type="project" value="TreeGrafter"/>
</dbReference>
<name>E1ZAL8_CHLVA</name>
<dbReference type="Gene3D" id="1.20.1730.10">
    <property type="entry name" value="Sodium/glucose cotransporter"/>
    <property type="match status" value="1"/>
</dbReference>
<feature type="transmembrane region" description="Helical" evidence="1">
    <location>
        <begin position="6"/>
        <end position="31"/>
    </location>
</feature>
<evidence type="ECO:0000256" key="1">
    <source>
        <dbReference type="SAM" id="Phobius"/>
    </source>
</evidence>
<proteinExistence type="predicted"/>
<protein>
    <submittedName>
        <fullName evidence="2">Uncharacterized protein</fullName>
    </submittedName>
</protein>
<organism evidence="3">
    <name type="scientific">Chlorella variabilis</name>
    <name type="common">Green alga</name>
    <dbReference type="NCBI Taxonomy" id="554065"/>
    <lineage>
        <taxon>Eukaryota</taxon>
        <taxon>Viridiplantae</taxon>
        <taxon>Chlorophyta</taxon>
        <taxon>core chlorophytes</taxon>
        <taxon>Trebouxiophyceae</taxon>
        <taxon>Chlorellales</taxon>
        <taxon>Chlorellaceae</taxon>
        <taxon>Chlorella clade</taxon>
        <taxon>Chlorella</taxon>
    </lineage>
</organism>
<dbReference type="InterPro" id="IPR038377">
    <property type="entry name" value="Na/Glc_symporter_sf"/>
</dbReference>